<feature type="domain" description="HAMP" evidence="19">
    <location>
        <begin position="304"/>
        <end position="354"/>
    </location>
</feature>
<dbReference type="CDD" id="cd17546">
    <property type="entry name" value="REC_hyHK_CKI1_RcsC-like"/>
    <property type="match status" value="1"/>
</dbReference>
<dbReference type="EC" id="2.7.13.3" evidence="3"/>
<dbReference type="SMART" id="SM00086">
    <property type="entry name" value="PAC"/>
    <property type="match status" value="1"/>
</dbReference>
<dbReference type="InterPro" id="IPR003018">
    <property type="entry name" value="GAF"/>
</dbReference>
<evidence type="ECO:0000313" key="20">
    <source>
        <dbReference type="EMBL" id="OUD12446.1"/>
    </source>
</evidence>
<dbReference type="CDD" id="cd00130">
    <property type="entry name" value="PAS"/>
    <property type="match status" value="1"/>
</dbReference>
<evidence type="ECO:0000259" key="15">
    <source>
        <dbReference type="PROSITE" id="PS50109"/>
    </source>
</evidence>
<proteinExistence type="predicted"/>
<dbReference type="NCBIfam" id="TIGR00229">
    <property type="entry name" value="sensory_box"/>
    <property type="match status" value="1"/>
</dbReference>
<dbReference type="PANTHER" id="PTHR45339:SF1">
    <property type="entry name" value="HYBRID SIGNAL TRANSDUCTION HISTIDINE KINASE J"/>
    <property type="match status" value="1"/>
</dbReference>
<keyword evidence="5" id="KW-0808">Transferase</keyword>
<feature type="coiled-coil region" evidence="13">
    <location>
        <begin position="659"/>
        <end position="751"/>
    </location>
</feature>
<dbReference type="PROSITE" id="PS50109">
    <property type="entry name" value="HIS_KIN"/>
    <property type="match status" value="1"/>
</dbReference>
<comment type="catalytic activity">
    <reaction evidence="1">
        <text>ATP + protein L-histidine = ADP + protein N-phospho-L-histidine.</text>
        <dbReference type="EC" id="2.7.13.3"/>
    </reaction>
</comment>
<name>A0A251X4X5_9GAMM</name>
<dbReference type="Gene3D" id="3.30.565.10">
    <property type="entry name" value="Histidine kinase-like ATPase, C-terminal domain"/>
    <property type="match status" value="1"/>
</dbReference>
<dbReference type="GO" id="GO:0000155">
    <property type="term" value="F:phosphorelay sensor kinase activity"/>
    <property type="evidence" value="ECO:0007669"/>
    <property type="project" value="InterPro"/>
</dbReference>
<dbReference type="OrthoDB" id="9810730at2"/>
<dbReference type="SUPFAM" id="SSF52172">
    <property type="entry name" value="CheY-like"/>
    <property type="match status" value="2"/>
</dbReference>
<feature type="domain" description="Response regulatory" evidence="16">
    <location>
        <begin position="1076"/>
        <end position="1189"/>
    </location>
</feature>
<dbReference type="SUPFAM" id="SSF55785">
    <property type="entry name" value="PYP-like sensor domain (PAS domain)"/>
    <property type="match status" value="1"/>
</dbReference>
<dbReference type="SMART" id="SM00387">
    <property type="entry name" value="HATPase_c"/>
    <property type="match status" value="1"/>
</dbReference>
<dbReference type="CDD" id="cd06225">
    <property type="entry name" value="HAMP"/>
    <property type="match status" value="1"/>
</dbReference>
<dbReference type="SUPFAM" id="SSF55781">
    <property type="entry name" value="GAF domain-like"/>
    <property type="match status" value="1"/>
</dbReference>
<feature type="transmembrane region" description="Helical" evidence="14">
    <location>
        <begin position="12"/>
        <end position="34"/>
    </location>
</feature>
<feature type="transmembrane region" description="Helical" evidence="14">
    <location>
        <begin position="199"/>
        <end position="223"/>
    </location>
</feature>
<evidence type="ECO:0000256" key="11">
    <source>
        <dbReference type="ARBA" id="ARBA00070616"/>
    </source>
</evidence>
<keyword evidence="14" id="KW-0812">Transmembrane</keyword>
<dbReference type="SMART" id="SM00448">
    <property type="entry name" value="REC"/>
    <property type="match status" value="2"/>
</dbReference>
<organism evidence="20 21">
    <name type="scientific">Thioflexithrix psekupsensis</name>
    <dbReference type="NCBI Taxonomy" id="1570016"/>
    <lineage>
        <taxon>Bacteria</taxon>
        <taxon>Pseudomonadati</taxon>
        <taxon>Pseudomonadota</taxon>
        <taxon>Gammaproteobacteria</taxon>
        <taxon>Thiotrichales</taxon>
        <taxon>Thioflexithrix</taxon>
    </lineage>
</organism>
<dbReference type="InterPro" id="IPR003661">
    <property type="entry name" value="HisK_dim/P_dom"/>
</dbReference>
<dbReference type="SMART" id="SM00065">
    <property type="entry name" value="GAF"/>
    <property type="match status" value="1"/>
</dbReference>
<evidence type="ECO:0000259" key="18">
    <source>
        <dbReference type="PROSITE" id="PS50113"/>
    </source>
</evidence>
<dbReference type="Pfam" id="PF00512">
    <property type="entry name" value="HisKA"/>
    <property type="match status" value="1"/>
</dbReference>
<dbReference type="InterPro" id="IPR005467">
    <property type="entry name" value="His_kinase_dom"/>
</dbReference>
<keyword evidence="4 12" id="KW-0597">Phosphoprotein</keyword>
<dbReference type="Pfam" id="PF02518">
    <property type="entry name" value="HATPase_c"/>
    <property type="match status" value="1"/>
</dbReference>
<dbReference type="PRINTS" id="PR00344">
    <property type="entry name" value="BCTRLSENSOR"/>
</dbReference>
<dbReference type="PROSITE" id="PS50110">
    <property type="entry name" value="RESPONSE_REGULATORY"/>
    <property type="match status" value="2"/>
</dbReference>
<dbReference type="PROSITE" id="PS50112">
    <property type="entry name" value="PAS"/>
    <property type="match status" value="1"/>
</dbReference>
<keyword evidence="21" id="KW-1185">Reference proteome</keyword>
<evidence type="ECO:0000259" key="16">
    <source>
        <dbReference type="PROSITE" id="PS50110"/>
    </source>
</evidence>
<dbReference type="Gene3D" id="3.30.450.20">
    <property type="entry name" value="PAS domain"/>
    <property type="match status" value="1"/>
</dbReference>
<keyword evidence="8" id="KW-0067">ATP-binding</keyword>
<dbReference type="InterPro" id="IPR000014">
    <property type="entry name" value="PAS"/>
</dbReference>
<dbReference type="PANTHER" id="PTHR45339">
    <property type="entry name" value="HYBRID SIGNAL TRANSDUCTION HISTIDINE KINASE J"/>
    <property type="match status" value="1"/>
</dbReference>
<evidence type="ECO:0000256" key="8">
    <source>
        <dbReference type="ARBA" id="ARBA00022840"/>
    </source>
</evidence>
<dbReference type="InterPro" id="IPR035965">
    <property type="entry name" value="PAS-like_dom_sf"/>
</dbReference>
<evidence type="ECO:0000256" key="13">
    <source>
        <dbReference type="SAM" id="Coils"/>
    </source>
</evidence>
<dbReference type="InterPro" id="IPR000700">
    <property type="entry name" value="PAS-assoc_C"/>
</dbReference>
<dbReference type="EMBL" id="MSLT01000023">
    <property type="protein sequence ID" value="OUD12446.1"/>
    <property type="molecule type" value="Genomic_DNA"/>
</dbReference>
<keyword evidence="13" id="KW-0175">Coiled coil</keyword>
<evidence type="ECO:0000259" key="17">
    <source>
        <dbReference type="PROSITE" id="PS50112"/>
    </source>
</evidence>
<dbReference type="CDD" id="cd16922">
    <property type="entry name" value="HATPase_EvgS-ArcB-TorS-like"/>
    <property type="match status" value="1"/>
</dbReference>
<keyword evidence="14" id="KW-1133">Transmembrane helix</keyword>
<dbReference type="CDD" id="cd00082">
    <property type="entry name" value="HisKA"/>
    <property type="match status" value="1"/>
</dbReference>
<feature type="modified residue" description="4-aspartylphosphate" evidence="12">
    <location>
        <position position="1125"/>
    </location>
</feature>
<dbReference type="Pfam" id="PF13185">
    <property type="entry name" value="GAF_2"/>
    <property type="match status" value="1"/>
</dbReference>
<dbReference type="InterPro" id="IPR036097">
    <property type="entry name" value="HisK_dim/P_sf"/>
</dbReference>
<evidence type="ECO:0000259" key="19">
    <source>
        <dbReference type="PROSITE" id="PS50885"/>
    </source>
</evidence>
<feature type="domain" description="Histidine kinase" evidence="15">
    <location>
        <begin position="761"/>
        <end position="988"/>
    </location>
</feature>
<dbReference type="Pfam" id="PF00072">
    <property type="entry name" value="Response_reg"/>
    <property type="match status" value="2"/>
</dbReference>
<dbReference type="Gene3D" id="3.30.450.40">
    <property type="match status" value="1"/>
</dbReference>
<evidence type="ECO:0000256" key="6">
    <source>
        <dbReference type="ARBA" id="ARBA00022741"/>
    </source>
</evidence>
<dbReference type="PROSITE" id="PS50113">
    <property type="entry name" value="PAC"/>
    <property type="match status" value="1"/>
</dbReference>
<dbReference type="SUPFAM" id="SSF55874">
    <property type="entry name" value="ATPase domain of HSP90 chaperone/DNA topoisomerase II/histidine kinase"/>
    <property type="match status" value="1"/>
</dbReference>
<evidence type="ECO:0000256" key="14">
    <source>
        <dbReference type="SAM" id="Phobius"/>
    </source>
</evidence>
<dbReference type="SMART" id="SM00304">
    <property type="entry name" value="HAMP"/>
    <property type="match status" value="1"/>
</dbReference>
<dbReference type="Proteomes" id="UP000194798">
    <property type="component" value="Unassembled WGS sequence"/>
</dbReference>
<evidence type="ECO:0000256" key="5">
    <source>
        <dbReference type="ARBA" id="ARBA00022679"/>
    </source>
</evidence>
<feature type="domain" description="Response regulatory" evidence="16">
    <location>
        <begin position="1333"/>
        <end position="1450"/>
    </location>
</feature>
<evidence type="ECO:0000256" key="4">
    <source>
        <dbReference type="ARBA" id="ARBA00022553"/>
    </source>
</evidence>
<keyword evidence="7" id="KW-0418">Kinase</keyword>
<evidence type="ECO:0000256" key="12">
    <source>
        <dbReference type="PROSITE-ProRule" id="PRU00169"/>
    </source>
</evidence>
<evidence type="ECO:0000256" key="3">
    <source>
        <dbReference type="ARBA" id="ARBA00012438"/>
    </source>
</evidence>
<dbReference type="GO" id="GO:0005524">
    <property type="term" value="F:ATP binding"/>
    <property type="evidence" value="ECO:0007669"/>
    <property type="project" value="UniProtKB-KW"/>
</dbReference>
<protein>
    <recommendedName>
        <fullName evidence="11">Sensor protein FixL</fullName>
        <ecNumber evidence="3">2.7.13.3</ecNumber>
    </recommendedName>
</protein>
<evidence type="ECO:0000256" key="9">
    <source>
        <dbReference type="ARBA" id="ARBA00023012"/>
    </source>
</evidence>
<reference evidence="20 21" key="1">
    <citation type="submission" date="2016-12" db="EMBL/GenBank/DDBJ databases">
        <title>Thioflexothrix psekupsii D3 genome sequencing and assembly.</title>
        <authorList>
            <person name="Fomenkov A."/>
            <person name="Vincze T."/>
            <person name="Grabovich M."/>
            <person name="Anton B.P."/>
            <person name="Dubinina G."/>
            <person name="Orlova M."/>
            <person name="Belousova E."/>
            <person name="Roberts R.J."/>
        </authorList>
    </citation>
    <scope>NUCLEOTIDE SEQUENCE [LARGE SCALE GENOMIC DNA]</scope>
    <source>
        <strain evidence="20">D3</strain>
    </source>
</reference>
<evidence type="ECO:0000256" key="10">
    <source>
        <dbReference type="ARBA" id="ARBA00059827"/>
    </source>
</evidence>
<dbReference type="FunFam" id="3.30.450.20:FF:000060">
    <property type="entry name" value="Sensor protein FixL"/>
    <property type="match status" value="1"/>
</dbReference>
<dbReference type="GO" id="GO:0016020">
    <property type="term" value="C:membrane"/>
    <property type="evidence" value="ECO:0007669"/>
    <property type="project" value="UniProtKB-SubCell"/>
</dbReference>
<feature type="domain" description="PAS" evidence="17">
    <location>
        <begin position="546"/>
        <end position="616"/>
    </location>
</feature>
<dbReference type="InterPro" id="IPR029016">
    <property type="entry name" value="GAF-like_dom_sf"/>
</dbReference>
<dbReference type="InterPro" id="IPR036890">
    <property type="entry name" value="HATPase_C_sf"/>
</dbReference>
<dbReference type="FunFam" id="3.30.565.10:FF:000010">
    <property type="entry name" value="Sensor histidine kinase RcsC"/>
    <property type="match status" value="1"/>
</dbReference>
<evidence type="ECO:0000313" key="21">
    <source>
        <dbReference type="Proteomes" id="UP000194798"/>
    </source>
</evidence>
<dbReference type="InterPro" id="IPR003660">
    <property type="entry name" value="HAMP_dom"/>
</dbReference>
<dbReference type="Pfam" id="PF13426">
    <property type="entry name" value="PAS_9"/>
    <property type="match status" value="1"/>
</dbReference>
<dbReference type="Gene3D" id="1.10.287.130">
    <property type="match status" value="1"/>
</dbReference>
<dbReference type="SMART" id="SM00091">
    <property type="entry name" value="PAS"/>
    <property type="match status" value="1"/>
</dbReference>
<dbReference type="CDD" id="cd00156">
    <property type="entry name" value="REC"/>
    <property type="match status" value="1"/>
</dbReference>
<dbReference type="InterPro" id="IPR004358">
    <property type="entry name" value="Sig_transdc_His_kin-like_C"/>
</dbReference>
<dbReference type="InterPro" id="IPR011006">
    <property type="entry name" value="CheY-like_superfamily"/>
</dbReference>
<dbReference type="RefSeq" id="WP_086489394.1">
    <property type="nucleotide sequence ID" value="NZ_MSLT01000023.1"/>
</dbReference>
<feature type="coiled-coil region" evidence="13">
    <location>
        <begin position="522"/>
        <end position="549"/>
    </location>
</feature>
<dbReference type="SMART" id="SM00388">
    <property type="entry name" value="HisKA"/>
    <property type="match status" value="1"/>
</dbReference>
<dbReference type="InterPro" id="IPR003594">
    <property type="entry name" value="HATPase_dom"/>
</dbReference>
<feature type="modified residue" description="4-aspartylphosphate" evidence="12">
    <location>
        <position position="1383"/>
    </location>
</feature>
<comment type="caution">
    <text evidence="20">The sequence shown here is derived from an EMBL/GenBank/DDBJ whole genome shotgun (WGS) entry which is preliminary data.</text>
</comment>
<keyword evidence="9" id="KW-0902">Two-component regulatory system</keyword>
<comment type="function">
    <text evidence="10">Putative oxygen sensor; modulates the activity of FixJ, a transcriptional activator of nitrogen fixation fixK gene. FixL probably acts as a kinase that phosphorylates FixJ.</text>
</comment>
<feature type="domain" description="PAC" evidence="18">
    <location>
        <begin position="623"/>
        <end position="673"/>
    </location>
</feature>
<dbReference type="InterPro" id="IPR001789">
    <property type="entry name" value="Sig_transdc_resp-reg_receiver"/>
</dbReference>
<gene>
    <name evidence="20" type="ORF">TPSD3_15170</name>
</gene>
<comment type="subcellular location">
    <subcellularLocation>
        <location evidence="2">Membrane</location>
    </subcellularLocation>
</comment>
<evidence type="ECO:0000256" key="7">
    <source>
        <dbReference type="ARBA" id="ARBA00022777"/>
    </source>
</evidence>
<keyword evidence="6" id="KW-0547">Nucleotide-binding</keyword>
<dbReference type="SUPFAM" id="SSF47384">
    <property type="entry name" value="Homodimeric domain of signal transducing histidine kinase"/>
    <property type="match status" value="1"/>
</dbReference>
<dbReference type="PROSITE" id="PS50885">
    <property type="entry name" value="HAMP"/>
    <property type="match status" value="1"/>
</dbReference>
<dbReference type="InterPro" id="IPR001610">
    <property type="entry name" value="PAC"/>
</dbReference>
<sequence>MYNPVFTLKNRLITLAFVLLILLSAGIGMSLWYLQQLNQLSRDLSELELPLLNQLIDFQQNQSELHLWLMQFMNHHDSLPTRFYVEQQQLRQSMDLTQLETILKIALRTSANIERQEYIEHLRKEVALLKEQQRRYEHTILEWLELFSRTETNPQTIQQHYTQLQPQFQALKTLSDGVRLSLEKSSAQKLIRQKNLSELFYQSSLSLFVLASFFIIGFIALLYRYLRRQLGGELEVLQQIMQKILQYDETESRLPIQRTLHEQLSHLHRRLGLLCQNLKRLNQGDLALINMDNMEPNGLHYKLAQISQRLLAIKELSQAVARGDYSQHLTVQSEQDQLAQSINQMLLQMQQVTEESQRSDWLKTGQTELNERMRGEQDPMQLMQNVLDFLATYLKAQVGAFYLGKSNRAFSLICSYAYHHRNNDEHQFKLGEGLIGQAALEKKLIVFNQLDEKSTDLTIQTGLGAAIPNAICVLPLVYEQEVLGVLTWGSRYAFMPSDIELLNRVVDNIAIGLKSSLSQLEMRALLEESQKLTEELQNQQSEIISQETRIRAILNTVVDAIITIDEKGRIESFNKAAEKLFGYHSEEVINQPIEWLMPEPYRSEHGGYLQRYLATGQAHIIGNPRELMAQRKDGEKFPIDLAVSEMYLGERRLFTGIIRNITERKHAEEELRVRQAQLQTQNEEMQAQNEELQAQQEELQSQQDELRKTNDVLESKTRELEQQKAEINRQNKILQQHRKEIEIKAEELTKVSQYKSEFLANVSHELRTPLNSLLILAGLLSENRSQNLSEKQVEQAKTIYSSGKDLLTLIDEILDLSKIESGRMELTPDDIPIDALFASLKRKFQPIAESRSLAFRQLYGENIPTSIYTDEQRLQQVLKNLLSNAFKFTASGEVCLEVELLNNPPQLAAGQWLAFHVKDTGIGIPEDKQAVIFEAFKQLDGTISRRYGGTGLGLSISRQLAQLLGGELWLKSVLHQGSVFSLVLPLRIPNIYLLSGEKNISAQVEKIEAVKTKSDSVIENTILNTVELLESVEIEISESVKEKPRFAPAPVPFLMFQSPPATIPDDRNILQKNDRVLLLIDDDHVFLKLLKELANERGFKCLLAEDGMTGLLLAEEYRPSAIILDVNIPRVNGWGVMESLKDAANTRHIPVYFVSGTDKPQLAHQLGAIGFLLKPATHQKLELALQTIEEFIARSTKSILLFSHYPERQNTLLNMLSIKAVQWFTSTRLEDCYATLNEHTIDCLIIDVEQQAQSDLLSLLQETEQFVHLPIIIYTDKSLVSVKKLLVKSVSSMEQLLDQVMLFLHQAEVSLPIETQRILRSAHDREALLARKKVLIVDDDVRNTFALTTFLEEREMEVLVAENGRKGLSLLEENPDIAIVLMDIMMPEMDGYQATREIRSQLRFRDLPIIALTAKAMKGDRSKCIEAGASDYLTKPVDTDRLISLMRVWLYR</sequence>
<accession>A0A251X4X5</accession>
<keyword evidence="14" id="KW-0472">Membrane</keyword>
<evidence type="ECO:0000256" key="1">
    <source>
        <dbReference type="ARBA" id="ARBA00000085"/>
    </source>
</evidence>
<evidence type="ECO:0000256" key="2">
    <source>
        <dbReference type="ARBA" id="ARBA00004370"/>
    </source>
</evidence>
<dbReference type="Gene3D" id="3.40.50.2300">
    <property type="match status" value="3"/>
</dbReference>